<name>A0ABZ1GJX4_9ACTN</name>
<protein>
    <submittedName>
        <fullName evidence="2">DUF3068 domain-containing protein</fullName>
    </submittedName>
</protein>
<dbReference type="GeneID" id="91543305"/>
<sequence>MRRTASPFSLAMLGFGTFLLVLAPLLAWYVQPRAAVNPVDIDTTAVYTGRGSVFDLDRVETVSGQAITVTQRVRGNVEASADSGNAAVWDVITTVDTDKSLPAADPHDALDFAPHRWVLDRQTTKPVHCCEAEPRIEGEAYLKFPFDVQKRSYQWWDNTLGDTVVMRYRGTEKVQGYTGYRFTASVPATKTGTRLVPGSLVDEPDQPQVLAEEWYSNHGLELVVDQATGRVVYAQTGPRRTLRAPGGDEDAAVLLDAEKLAFTTATQKEAVRQAKRDSGQLRMVGETVPVGAAVAGFVLAVTGGILVARGRKEEERPGLPGTAQ</sequence>
<organism evidence="2 3">
    <name type="scientific">Streptomyces hirsutus</name>
    <dbReference type="NCBI Taxonomy" id="35620"/>
    <lineage>
        <taxon>Bacteria</taxon>
        <taxon>Bacillati</taxon>
        <taxon>Actinomycetota</taxon>
        <taxon>Actinomycetes</taxon>
        <taxon>Kitasatosporales</taxon>
        <taxon>Streptomycetaceae</taxon>
        <taxon>Streptomyces</taxon>
    </lineage>
</organism>
<dbReference type="InterPro" id="IPR021424">
    <property type="entry name" value="PorA"/>
</dbReference>
<keyword evidence="3" id="KW-1185">Reference proteome</keyword>
<reference evidence="2 3" key="1">
    <citation type="submission" date="2022-10" db="EMBL/GenBank/DDBJ databases">
        <title>The complete genomes of actinobacterial strains from the NBC collection.</title>
        <authorList>
            <person name="Joergensen T.S."/>
            <person name="Alvarez Arevalo M."/>
            <person name="Sterndorff E.B."/>
            <person name="Faurdal D."/>
            <person name="Vuksanovic O."/>
            <person name="Mourched A.-S."/>
            <person name="Charusanti P."/>
            <person name="Shaw S."/>
            <person name="Blin K."/>
            <person name="Weber T."/>
        </authorList>
    </citation>
    <scope>NUCLEOTIDE SEQUENCE [LARGE SCALE GENOMIC DNA]</scope>
    <source>
        <strain evidence="2 3">NBC 01753</strain>
    </source>
</reference>
<evidence type="ECO:0000313" key="3">
    <source>
        <dbReference type="Proteomes" id="UP001335325"/>
    </source>
</evidence>
<keyword evidence="1" id="KW-0812">Transmembrane</keyword>
<proteinExistence type="predicted"/>
<dbReference type="RefSeq" id="WP_326752570.1">
    <property type="nucleotide sequence ID" value="NZ_CP109134.1"/>
</dbReference>
<gene>
    <name evidence="2" type="ORF">OIE73_12005</name>
</gene>
<dbReference type="EMBL" id="CP109134">
    <property type="protein sequence ID" value="WSD06435.1"/>
    <property type="molecule type" value="Genomic_DNA"/>
</dbReference>
<evidence type="ECO:0000313" key="2">
    <source>
        <dbReference type="EMBL" id="WSD06435.1"/>
    </source>
</evidence>
<evidence type="ECO:0000256" key="1">
    <source>
        <dbReference type="SAM" id="Phobius"/>
    </source>
</evidence>
<dbReference type="Proteomes" id="UP001335325">
    <property type="component" value="Chromosome"/>
</dbReference>
<accession>A0ABZ1GJX4</accession>
<feature type="transmembrane region" description="Helical" evidence="1">
    <location>
        <begin position="288"/>
        <end position="308"/>
    </location>
</feature>
<keyword evidence="1" id="KW-0472">Membrane</keyword>
<dbReference type="Pfam" id="PF11271">
    <property type="entry name" value="PorA"/>
    <property type="match status" value="1"/>
</dbReference>
<keyword evidence="1" id="KW-1133">Transmembrane helix</keyword>